<accession>A0ACC0AVH1</accession>
<sequence length="181" mass="20982">MFVSFQAEIADELFFKAEISSKIVHLLRLVPSRELEVRLFVFFVYFKEKNLQGFEEEMVNWTKFGSRSSTCVDLVVVTYSEDVELDDYNKLEEKYNLLCTTWKKLDLEYAIVRLKKSSFWKIYTTPVDVIPAVDIWVESTPPPTTQAPTEELQATPKVLQSTVDDTQYGITDLPSFILNVD</sequence>
<proteinExistence type="predicted"/>
<protein>
    <submittedName>
        <fullName evidence="1">Uncharacterized protein</fullName>
    </submittedName>
</protein>
<name>A0ACC0AVH1_CATRO</name>
<dbReference type="Proteomes" id="UP001060085">
    <property type="component" value="Linkage Group LG05"/>
</dbReference>
<evidence type="ECO:0000313" key="2">
    <source>
        <dbReference type="Proteomes" id="UP001060085"/>
    </source>
</evidence>
<reference evidence="2" key="1">
    <citation type="journal article" date="2023" name="Nat. Plants">
        <title>Single-cell RNA sequencing provides a high-resolution roadmap for understanding the multicellular compartmentation of specialized metabolism.</title>
        <authorList>
            <person name="Sun S."/>
            <person name="Shen X."/>
            <person name="Li Y."/>
            <person name="Li Y."/>
            <person name="Wang S."/>
            <person name="Li R."/>
            <person name="Zhang H."/>
            <person name="Shen G."/>
            <person name="Guo B."/>
            <person name="Wei J."/>
            <person name="Xu J."/>
            <person name="St-Pierre B."/>
            <person name="Chen S."/>
            <person name="Sun C."/>
        </authorList>
    </citation>
    <scope>NUCLEOTIDE SEQUENCE [LARGE SCALE GENOMIC DNA]</scope>
</reference>
<evidence type="ECO:0000313" key="1">
    <source>
        <dbReference type="EMBL" id="KAI5663918.1"/>
    </source>
</evidence>
<comment type="caution">
    <text evidence="1">The sequence shown here is derived from an EMBL/GenBank/DDBJ whole genome shotgun (WGS) entry which is preliminary data.</text>
</comment>
<organism evidence="1 2">
    <name type="scientific">Catharanthus roseus</name>
    <name type="common">Madagascar periwinkle</name>
    <name type="synonym">Vinca rosea</name>
    <dbReference type="NCBI Taxonomy" id="4058"/>
    <lineage>
        <taxon>Eukaryota</taxon>
        <taxon>Viridiplantae</taxon>
        <taxon>Streptophyta</taxon>
        <taxon>Embryophyta</taxon>
        <taxon>Tracheophyta</taxon>
        <taxon>Spermatophyta</taxon>
        <taxon>Magnoliopsida</taxon>
        <taxon>eudicotyledons</taxon>
        <taxon>Gunneridae</taxon>
        <taxon>Pentapetalae</taxon>
        <taxon>asterids</taxon>
        <taxon>lamiids</taxon>
        <taxon>Gentianales</taxon>
        <taxon>Apocynaceae</taxon>
        <taxon>Rauvolfioideae</taxon>
        <taxon>Vinceae</taxon>
        <taxon>Catharanthinae</taxon>
        <taxon>Catharanthus</taxon>
    </lineage>
</organism>
<gene>
    <name evidence="1" type="ORF">M9H77_23241</name>
</gene>
<dbReference type="EMBL" id="CM044705">
    <property type="protein sequence ID" value="KAI5663918.1"/>
    <property type="molecule type" value="Genomic_DNA"/>
</dbReference>
<keyword evidence="2" id="KW-1185">Reference proteome</keyword>